<gene>
    <name evidence="10" type="ORF">GGQ83_002784</name>
</gene>
<evidence type="ECO:0000256" key="2">
    <source>
        <dbReference type="ARBA" id="ARBA00008255"/>
    </source>
</evidence>
<protein>
    <submittedName>
        <fullName evidence="10">Putative membrane protein</fullName>
    </submittedName>
</protein>
<feature type="compositionally biased region" description="Basic and acidic residues" evidence="8">
    <location>
        <begin position="1"/>
        <end position="16"/>
    </location>
</feature>
<dbReference type="PANTHER" id="PTHR39342:SF1">
    <property type="entry name" value="UPF0283 MEMBRANE PROTEIN YCJF"/>
    <property type="match status" value="1"/>
</dbReference>
<comment type="subcellular location">
    <subcellularLocation>
        <location evidence="1">Cell inner membrane</location>
        <topology evidence="1">Multi-pass membrane protein</topology>
    </subcellularLocation>
</comment>
<evidence type="ECO:0000256" key="4">
    <source>
        <dbReference type="ARBA" id="ARBA00022519"/>
    </source>
</evidence>
<evidence type="ECO:0000256" key="5">
    <source>
        <dbReference type="ARBA" id="ARBA00022692"/>
    </source>
</evidence>
<evidence type="ECO:0000256" key="1">
    <source>
        <dbReference type="ARBA" id="ARBA00004429"/>
    </source>
</evidence>
<organism evidence="10 11">
    <name type="scientific">Roseococcus suduntuyensis</name>
    <dbReference type="NCBI Taxonomy" id="455361"/>
    <lineage>
        <taxon>Bacteria</taxon>
        <taxon>Pseudomonadati</taxon>
        <taxon>Pseudomonadota</taxon>
        <taxon>Alphaproteobacteria</taxon>
        <taxon>Acetobacterales</taxon>
        <taxon>Roseomonadaceae</taxon>
        <taxon>Roseococcus</taxon>
    </lineage>
</organism>
<proteinExistence type="inferred from homology"/>
<dbReference type="RefSeq" id="WP_184385016.1">
    <property type="nucleotide sequence ID" value="NZ_JACIDJ010000005.1"/>
</dbReference>
<dbReference type="Pfam" id="PF05128">
    <property type="entry name" value="DUF697"/>
    <property type="match status" value="1"/>
</dbReference>
<evidence type="ECO:0000256" key="6">
    <source>
        <dbReference type="ARBA" id="ARBA00022989"/>
    </source>
</evidence>
<evidence type="ECO:0000256" key="3">
    <source>
        <dbReference type="ARBA" id="ARBA00022475"/>
    </source>
</evidence>
<reference evidence="10 11" key="1">
    <citation type="submission" date="2020-08" db="EMBL/GenBank/DDBJ databases">
        <title>Genomic Encyclopedia of Type Strains, Phase IV (KMG-IV): sequencing the most valuable type-strain genomes for metagenomic binning, comparative biology and taxonomic classification.</title>
        <authorList>
            <person name="Goeker M."/>
        </authorList>
    </citation>
    <scope>NUCLEOTIDE SEQUENCE [LARGE SCALE GENOMIC DNA]</scope>
    <source>
        <strain evidence="10 11">DSM 19979</strain>
    </source>
</reference>
<feature type="transmembrane region" description="Helical" evidence="9">
    <location>
        <begin position="90"/>
        <end position="110"/>
    </location>
</feature>
<dbReference type="InterPro" id="IPR021147">
    <property type="entry name" value="DUF697"/>
</dbReference>
<name>A0A840AEL0_9PROT</name>
<dbReference type="GO" id="GO:0005886">
    <property type="term" value="C:plasma membrane"/>
    <property type="evidence" value="ECO:0007669"/>
    <property type="project" value="UniProtKB-SubCell"/>
</dbReference>
<dbReference type="EMBL" id="JACIDJ010000005">
    <property type="protein sequence ID" value="MBB3899332.1"/>
    <property type="molecule type" value="Genomic_DNA"/>
</dbReference>
<comment type="caution">
    <text evidence="10">The sequence shown here is derived from an EMBL/GenBank/DDBJ whole genome shotgun (WGS) entry which is preliminary data.</text>
</comment>
<comment type="similarity">
    <text evidence="2">Belongs to the UPF0283 family.</text>
</comment>
<keyword evidence="4" id="KW-0997">Cell inner membrane</keyword>
<sequence length="342" mass="35032">MPDPEVFRPETGRAEHAVPPVSPAEPVFAPELGHAAFTPAPPVPALLPAEPVRPARRGLGGVGLVLAGAGTLGFAWLAETLWRWLGEGGPGAWVGVAGGALLALGVGRIVQRELSALRALDEAEAIRAEQVAQARDMAGMARSLERLAASLQARGATDAAALARWREAAAGASDAAQIQAAFVCEVLGPVDEPALRAIAEAARGAAVLGMVSPTPLADLLLFVGRAVLLLRRLAALYGLRPGRIAEWRLMRRVVADAALVAGVDAAGDAMASAGGHWLGYVLGRAAEAGVTGQRMARFGLLAMTACRPVPFDPATSPGLRDVLRGGFANSAEGASAPGGRHL</sequence>
<keyword evidence="11" id="KW-1185">Reference proteome</keyword>
<dbReference type="AlphaFoldDB" id="A0A840AEL0"/>
<dbReference type="Proteomes" id="UP000553193">
    <property type="component" value="Unassembled WGS sequence"/>
</dbReference>
<keyword evidence="5 9" id="KW-0812">Transmembrane</keyword>
<feature type="transmembrane region" description="Helical" evidence="9">
    <location>
        <begin position="59"/>
        <end position="78"/>
    </location>
</feature>
<evidence type="ECO:0000313" key="11">
    <source>
        <dbReference type="Proteomes" id="UP000553193"/>
    </source>
</evidence>
<evidence type="ECO:0000256" key="8">
    <source>
        <dbReference type="SAM" id="MobiDB-lite"/>
    </source>
</evidence>
<dbReference type="InterPro" id="IPR006507">
    <property type="entry name" value="UPF0283"/>
</dbReference>
<keyword evidence="6 9" id="KW-1133">Transmembrane helix</keyword>
<evidence type="ECO:0000313" key="10">
    <source>
        <dbReference type="EMBL" id="MBB3899332.1"/>
    </source>
</evidence>
<keyword evidence="3" id="KW-1003">Cell membrane</keyword>
<keyword evidence="7 9" id="KW-0472">Membrane</keyword>
<feature type="region of interest" description="Disordered" evidence="8">
    <location>
        <begin position="1"/>
        <end position="22"/>
    </location>
</feature>
<accession>A0A840AEL0</accession>
<evidence type="ECO:0000256" key="7">
    <source>
        <dbReference type="ARBA" id="ARBA00023136"/>
    </source>
</evidence>
<evidence type="ECO:0000256" key="9">
    <source>
        <dbReference type="SAM" id="Phobius"/>
    </source>
</evidence>
<dbReference type="PANTHER" id="PTHR39342">
    <property type="entry name" value="UPF0283 MEMBRANE PROTEIN YCJF"/>
    <property type="match status" value="1"/>
</dbReference>